<accession>A0A2K8Z019</accession>
<dbReference type="RefSeq" id="WP_100989262.1">
    <property type="nucleotide sequence ID" value="NZ_CP025096.1"/>
</dbReference>
<keyword evidence="2" id="KW-0472">Membrane</keyword>
<dbReference type="InterPro" id="IPR012910">
    <property type="entry name" value="Plug_dom"/>
</dbReference>
<dbReference type="InterPro" id="IPR041700">
    <property type="entry name" value="OMP_b-brl_3"/>
</dbReference>
<dbReference type="SUPFAM" id="SSF56935">
    <property type="entry name" value="Porins"/>
    <property type="match status" value="1"/>
</dbReference>
<evidence type="ECO:0000256" key="1">
    <source>
        <dbReference type="ARBA" id="ARBA00004442"/>
    </source>
</evidence>
<dbReference type="InterPro" id="IPR036942">
    <property type="entry name" value="Beta-barrel_TonB_sf"/>
</dbReference>
<proteinExistence type="predicted"/>
<feature type="domain" description="Outer membrane protein beta-barrel" evidence="5">
    <location>
        <begin position="387"/>
        <end position="785"/>
    </location>
</feature>
<evidence type="ECO:0000259" key="4">
    <source>
        <dbReference type="Pfam" id="PF07715"/>
    </source>
</evidence>
<dbReference type="Gene3D" id="2.40.170.20">
    <property type="entry name" value="TonB-dependent receptor, beta-barrel domain"/>
    <property type="match status" value="1"/>
</dbReference>
<keyword evidence="7" id="KW-1185">Reference proteome</keyword>
<evidence type="ECO:0000259" key="5">
    <source>
        <dbReference type="Pfam" id="PF14905"/>
    </source>
</evidence>
<evidence type="ECO:0000313" key="6">
    <source>
        <dbReference type="EMBL" id="AUD03240.1"/>
    </source>
</evidence>
<evidence type="ECO:0000256" key="2">
    <source>
        <dbReference type="ARBA" id="ARBA00023136"/>
    </source>
</evidence>
<dbReference type="Pfam" id="PF14905">
    <property type="entry name" value="OMP_b-brl_3"/>
    <property type="match status" value="1"/>
</dbReference>
<sequence length="810" mass="90129">MKIITILSISILLLCVQIGVAQKQSTGYSIRGTIADSASHQALTFITVNLMKSPNTVLKADYSQADGSFSFAGLDAGSYSLAIVGVSYRSKRISVELADSGEKIKELGIIPLSPDIVGLNEVVVTAIKQIVKQEIDRITYDLQADPESKVFSVLEMMRKVPLLSLDGDNNILMKGNGDFKILINGKPSSMMERNYKDILRSMPASSIERIEVITSPPAKYDAEGLAGIINIITTKKLDNGYNGSFNLSERFPSGGPGLGGTISAKLGKFGISAFGGANMQTNLPIRGGVQRITTGEEPTTLLQESTIGSKSRTAYLGYEMSYEIDTLNLIAVQLNLNGNKSDVNSIQTSTLMRSDVRLQGYNLSTNRMGNGNGLDASLNYQHSFRADKNRLLTFSYRYLMYGDQQASELSLTNRVNYAMPNYRQVNDQHFAEQTVQIDYVHPIRRHQIEVGLKGILRDNRSDFQYAIADSITGQFVTQPTISNRFRNTQNVFGGYATYQYAWKSWGLKSGLRIEETVIDADFISVDSRVKRMYFNLIPSVSVNRKFKNNSGLTLGYTQRIQRPGIYQLNPFVDRSNPNFERTGNPDLRPALVNDIQLTFSGTGKAQLNMGLGFTFLRNMVFPVSVYDSTTNITRTSYGNTGTAKLPNVFVNLNYPITKRWNVSINSRFAYGMVQGLVNSVLIKNEGLMYNVAVSTNYRLPKDWRLTANLQLNGRGVNLQGKTNSLVSSSFSINKDLIKDKFAIAGSINNPFRTYRENSATTLGPDFQQTNFRWDYFRSFTVSLNYKFGKLKESIKKSKRGIRNDDIQSGS</sequence>
<organism evidence="6 7">
    <name type="scientific">Spirosoma pollinicola</name>
    <dbReference type="NCBI Taxonomy" id="2057025"/>
    <lineage>
        <taxon>Bacteria</taxon>
        <taxon>Pseudomonadati</taxon>
        <taxon>Bacteroidota</taxon>
        <taxon>Cytophagia</taxon>
        <taxon>Cytophagales</taxon>
        <taxon>Cytophagaceae</taxon>
        <taxon>Spirosoma</taxon>
    </lineage>
</organism>
<dbReference type="SUPFAM" id="SSF49478">
    <property type="entry name" value="Cna protein B-type domain"/>
    <property type="match status" value="1"/>
</dbReference>
<evidence type="ECO:0000256" key="3">
    <source>
        <dbReference type="ARBA" id="ARBA00023237"/>
    </source>
</evidence>
<dbReference type="Gene3D" id="2.170.130.10">
    <property type="entry name" value="TonB-dependent receptor, plug domain"/>
    <property type="match status" value="1"/>
</dbReference>
<dbReference type="Proteomes" id="UP000232883">
    <property type="component" value="Chromosome"/>
</dbReference>
<reference evidence="6 7" key="1">
    <citation type="submission" date="2017-11" db="EMBL/GenBank/DDBJ databases">
        <title>Taxonomic description and genome sequences of Spirosoma HA7 sp. nov., isolated from pollen microhabitat of Corylus avellana.</title>
        <authorList>
            <person name="Ambika Manirajan B."/>
            <person name="Suarez C."/>
            <person name="Ratering S."/>
            <person name="Geissler-Plaum R."/>
            <person name="Cardinale M."/>
            <person name="Sylvia S."/>
        </authorList>
    </citation>
    <scope>NUCLEOTIDE SEQUENCE [LARGE SCALE GENOMIC DNA]</scope>
    <source>
        <strain evidence="6 7">HA7</strain>
    </source>
</reference>
<keyword evidence="6" id="KW-0675">Receptor</keyword>
<dbReference type="Pfam" id="PF13715">
    <property type="entry name" value="CarbopepD_reg_2"/>
    <property type="match status" value="1"/>
</dbReference>
<dbReference type="OrthoDB" id="905812at2"/>
<dbReference type="InterPro" id="IPR037066">
    <property type="entry name" value="Plug_dom_sf"/>
</dbReference>
<comment type="subcellular location">
    <subcellularLocation>
        <location evidence="1">Cell outer membrane</location>
    </subcellularLocation>
</comment>
<dbReference type="EMBL" id="CP025096">
    <property type="protein sequence ID" value="AUD03240.1"/>
    <property type="molecule type" value="Genomic_DNA"/>
</dbReference>
<dbReference type="GO" id="GO:0009279">
    <property type="term" value="C:cell outer membrane"/>
    <property type="evidence" value="ECO:0007669"/>
    <property type="project" value="UniProtKB-SubCell"/>
</dbReference>
<feature type="domain" description="TonB-dependent receptor plug" evidence="4">
    <location>
        <begin position="149"/>
        <end position="228"/>
    </location>
</feature>
<dbReference type="PANTHER" id="PTHR40980:SF3">
    <property type="entry name" value="TONB-DEPENDENT RECEPTOR-LIKE BETA-BARREL DOMAIN-CONTAINING PROTEIN"/>
    <property type="match status" value="1"/>
</dbReference>
<dbReference type="KEGG" id="spir:CWM47_16195"/>
<gene>
    <name evidence="6" type="ORF">CWM47_16195</name>
</gene>
<dbReference type="Pfam" id="PF07715">
    <property type="entry name" value="Plug"/>
    <property type="match status" value="1"/>
</dbReference>
<protein>
    <submittedName>
        <fullName evidence="6">TonB-dependent receptor</fullName>
    </submittedName>
</protein>
<dbReference type="AlphaFoldDB" id="A0A2K8Z019"/>
<name>A0A2K8Z019_9BACT</name>
<evidence type="ECO:0000313" key="7">
    <source>
        <dbReference type="Proteomes" id="UP000232883"/>
    </source>
</evidence>
<dbReference type="PANTHER" id="PTHR40980">
    <property type="entry name" value="PLUG DOMAIN-CONTAINING PROTEIN"/>
    <property type="match status" value="1"/>
</dbReference>
<keyword evidence="3" id="KW-0998">Cell outer membrane</keyword>